<evidence type="ECO:0000313" key="1">
    <source>
        <dbReference type="EMBL" id="MBL0423580.1"/>
    </source>
</evidence>
<sequence length="187" mass="19327">MLGNKALLIVDGGAPKSVAPGEAHKGVKVLSTLGDQAVVEINGQRHTLRVGDAPASVGGGAAPARASRIVLSAGSGGHFVAPGAINGRAVQFLVDTGATSVAMGVQEAERLGIDYRKGQLTRGNTANGTVTAYLVRLNSVRVGEVEVFDVEAAVLPVSGGPILLGNSFLSRFQMTRLNDQLVLERRY</sequence>
<organism evidence="1 2">
    <name type="scientific">Ramlibacter alkalitolerans</name>
    <dbReference type="NCBI Taxonomy" id="2039631"/>
    <lineage>
        <taxon>Bacteria</taxon>
        <taxon>Pseudomonadati</taxon>
        <taxon>Pseudomonadota</taxon>
        <taxon>Betaproteobacteria</taxon>
        <taxon>Burkholderiales</taxon>
        <taxon>Comamonadaceae</taxon>
        <taxon>Ramlibacter</taxon>
    </lineage>
</organism>
<dbReference type="Gene3D" id="2.40.70.10">
    <property type="entry name" value="Acid Proteases"/>
    <property type="match status" value="1"/>
</dbReference>
<dbReference type="InterPro" id="IPR034122">
    <property type="entry name" value="Retropepsin-like_bacterial"/>
</dbReference>
<dbReference type="CDD" id="cd05483">
    <property type="entry name" value="retropepsin_like_bacteria"/>
    <property type="match status" value="1"/>
</dbReference>
<reference evidence="1 2" key="1">
    <citation type="journal article" date="2017" name="Int. J. Syst. Evol. Microbiol.">
        <title>Ramlibacter alkalitolerans sp. nov., alkali-tolerant bacterium isolated from soil of ginseng.</title>
        <authorList>
            <person name="Lee D.H."/>
            <person name="Cha C.J."/>
        </authorList>
    </citation>
    <scope>NUCLEOTIDE SEQUENCE [LARGE SCALE GENOMIC DNA]</scope>
    <source>
        <strain evidence="1 2">KACC 19305</strain>
    </source>
</reference>
<proteinExistence type="predicted"/>
<name>A0ABS1JH85_9BURK</name>
<keyword evidence="2" id="KW-1185">Reference proteome</keyword>
<dbReference type="Proteomes" id="UP000622707">
    <property type="component" value="Unassembled WGS sequence"/>
</dbReference>
<dbReference type="InterPro" id="IPR021109">
    <property type="entry name" value="Peptidase_aspartic_dom_sf"/>
</dbReference>
<dbReference type="EMBL" id="JAEQND010000001">
    <property type="protein sequence ID" value="MBL0423580.1"/>
    <property type="molecule type" value="Genomic_DNA"/>
</dbReference>
<dbReference type="NCBIfam" id="TIGR02281">
    <property type="entry name" value="clan_AA_DTGA"/>
    <property type="match status" value="1"/>
</dbReference>
<protein>
    <submittedName>
        <fullName evidence="1">Retroviral-like aspartic protease family protein</fullName>
    </submittedName>
</protein>
<gene>
    <name evidence="1" type="ORF">JI746_00565</name>
</gene>
<dbReference type="InterPro" id="IPR011969">
    <property type="entry name" value="Clan_AA_Asp_peptidase_C"/>
</dbReference>
<evidence type="ECO:0000313" key="2">
    <source>
        <dbReference type="Proteomes" id="UP000622707"/>
    </source>
</evidence>
<dbReference type="Pfam" id="PF13975">
    <property type="entry name" value="gag-asp_proteas"/>
    <property type="match status" value="1"/>
</dbReference>
<comment type="caution">
    <text evidence="1">The sequence shown here is derived from an EMBL/GenBank/DDBJ whole genome shotgun (WGS) entry which is preliminary data.</text>
</comment>
<accession>A0ABS1JH85</accession>
<dbReference type="SUPFAM" id="SSF50630">
    <property type="entry name" value="Acid proteases"/>
    <property type="match status" value="1"/>
</dbReference>